<evidence type="ECO:0000313" key="1">
    <source>
        <dbReference type="EMBL" id="RMX52760.1"/>
    </source>
</evidence>
<keyword evidence="2" id="KW-1185">Reference proteome</keyword>
<comment type="caution">
    <text evidence="1">The sequence shown here is derived from an EMBL/GenBank/DDBJ whole genome shotgun (WGS) entry which is preliminary data.</text>
</comment>
<protein>
    <submittedName>
        <fullName evidence="1">Uncharacterized protein</fullName>
    </submittedName>
</protein>
<proteinExistence type="predicted"/>
<name>A0A3M6UGF7_POCDA</name>
<evidence type="ECO:0000313" key="2">
    <source>
        <dbReference type="Proteomes" id="UP000275408"/>
    </source>
</evidence>
<dbReference type="AlphaFoldDB" id="A0A3M6UGF7"/>
<gene>
    <name evidence="1" type="ORF">pdam_00014225</name>
</gene>
<organism evidence="1 2">
    <name type="scientific">Pocillopora damicornis</name>
    <name type="common">Cauliflower coral</name>
    <name type="synonym">Millepora damicornis</name>
    <dbReference type="NCBI Taxonomy" id="46731"/>
    <lineage>
        <taxon>Eukaryota</taxon>
        <taxon>Metazoa</taxon>
        <taxon>Cnidaria</taxon>
        <taxon>Anthozoa</taxon>
        <taxon>Hexacorallia</taxon>
        <taxon>Scleractinia</taxon>
        <taxon>Astrocoeniina</taxon>
        <taxon>Pocilloporidae</taxon>
        <taxon>Pocillopora</taxon>
    </lineage>
</organism>
<dbReference type="Proteomes" id="UP000275408">
    <property type="component" value="Unassembled WGS sequence"/>
</dbReference>
<sequence>MSSTALNQWKRTAFIDVERNKDWRESTEGGFGGKDYFGSGLDDALNDGTTLLLEESLETNGKIISMKGVCEGWPMRLALVNHLFQTVVRRITQSISYLLGPLYIKHPQKIQLQECQKWQGSSRNGMDFPNALKRSKARTLGSKNLLKMLQITLTERKLTL</sequence>
<dbReference type="EMBL" id="RCHS01001580">
    <property type="protein sequence ID" value="RMX52760.1"/>
    <property type="molecule type" value="Genomic_DNA"/>
</dbReference>
<reference evidence="1 2" key="1">
    <citation type="journal article" date="2018" name="Sci. Rep.">
        <title>Comparative analysis of the Pocillopora damicornis genome highlights role of immune system in coral evolution.</title>
        <authorList>
            <person name="Cunning R."/>
            <person name="Bay R.A."/>
            <person name="Gillette P."/>
            <person name="Baker A.C."/>
            <person name="Traylor-Knowles N."/>
        </authorList>
    </citation>
    <scope>NUCLEOTIDE SEQUENCE [LARGE SCALE GENOMIC DNA]</scope>
    <source>
        <strain evidence="1">RSMAS</strain>
        <tissue evidence="1">Whole animal</tissue>
    </source>
</reference>
<accession>A0A3M6UGF7</accession>